<proteinExistence type="predicted"/>
<dbReference type="EMBL" id="MN739613">
    <property type="protein sequence ID" value="QHT15515.1"/>
    <property type="molecule type" value="Genomic_DNA"/>
</dbReference>
<sequence length="254" mass="30285">MERKIRGIFRRLVCRWRTRRIDAKPQDLIDPITFMPIEQLVTVYDMEQRRKYCFDAMSLIKCITKDLFRQQYTIPSPQMPKNVVTNRPFKFQQLISIQRQLAAIPGSAYFSYFRKIGFCLNQWRLYMGRTLRLSAIKEELNDIRSYDGKEMLADFIKDTMAEIGIVVTDHFEQIVTDAIEWYSDDPLLARLRHLCFLNHEAHIYRIDNQPMLLHLFDAAFRKTYPNGPLWKKVGDRQFEEAEAERRAEDAEMDD</sequence>
<name>A0A6C0DIY5_9ZZZZ</name>
<organism evidence="1">
    <name type="scientific">viral metagenome</name>
    <dbReference type="NCBI Taxonomy" id="1070528"/>
    <lineage>
        <taxon>unclassified sequences</taxon>
        <taxon>metagenomes</taxon>
        <taxon>organismal metagenomes</taxon>
    </lineage>
</organism>
<accession>A0A6C0DIY5</accession>
<dbReference type="AlphaFoldDB" id="A0A6C0DIY5"/>
<reference evidence="1" key="1">
    <citation type="journal article" date="2020" name="Nature">
        <title>Giant virus diversity and host interactions through global metagenomics.</title>
        <authorList>
            <person name="Schulz F."/>
            <person name="Roux S."/>
            <person name="Paez-Espino D."/>
            <person name="Jungbluth S."/>
            <person name="Walsh D.A."/>
            <person name="Denef V.J."/>
            <person name="McMahon K.D."/>
            <person name="Konstantinidis K.T."/>
            <person name="Eloe-Fadrosh E.A."/>
            <person name="Kyrpides N.C."/>
            <person name="Woyke T."/>
        </authorList>
    </citation>
    <scope>NUCLEOTIDE SEQUENCE</scope>
    <source>
        <strain evidence="1">GVMAG-M-3300023174-176</strain>
    </source>
</reference>
<protein>
    <submittedName>
        <fullName evidence="1">Uncharacterized protein</fullName>
    </submittedName>
</protein>
<evidence type="ECO:0000313" key="1">
    <source>
        <dbReference type="EMBL" id="QHT15515.1"/>
    </source>
</evidence>